<dbReference type="HOGENOM" id="CLU_3438341_0_0_1"/>
<dbReference type="EMBL" id="AMYD01000024">
    <property type="protein sequence ID" value="EQB59513.1"/>
    <property type="molecule type" value="Genomic_DNA"/>
</dbReference>
<accession>T0L488</accession>
<protein>
    <submittedName>
        <fullName evidence="1">Uncharacterized protein</fullName>
    </submittedName>
</protein>
<gene>
    <name evidence="1" type="ORF">CGLO_00079</name>
</gene>
<evidence type="ECO:0000313" key="1">
    <source>
        <dbReference type="EMBL" id="EQB59513.1"/>
    </source>
</evidence>
<evidence type="ECO:0000313" key="2">
    <source>
        <dbReference type="Proteomes" id="UP000015530"/>
    </source>
</evidence>
<reference evidence="2" key="1">
    <citation type="journal article" date="2013" name="Mol. Plant Microbe Interact.">
        <title>Global aspects of pacC regulation of pathogenicity genes in Colletotrichum gloeosporioides as revealed by transcriptome analysis.</title>
        <authorList>
            <person name="Alkan N."/>
            <person name="Meng X."/>
            <person name="Friedlander G."/>
            <person name="Reuveni E."/>
            <person name="Sukno S."/>
            <person name="Sherman A."/>
            <person name="Thon M."/>
            <person name="Fluhr R."/>
            <person name="Prusky D."/>
        </authorList>
    </citation>
    <scope>NUCLEOTIDE SEQUENCE [LARGE SCALE GENOMIC DNA]</scope>
    <source>
        <strain evidence="2">Cg-14</strain>
    </source>
</reference>
<sequence>MKREKLEVGA</sequence>
<comment type="caution">
    <text evidence="1">The sequence shown here is derived from an EMBL/GenBank/DDBJ whole genome shotgun (WGS) entry which is preliminary data.</text>
</comment>
<name>T0L488_COLGC</name>
<proteinExistence type="predicted"/>
<organism evidence="1 2">
    <name type="scientific">Colletotrichum gloeosporioides (strain Cg-14)</name>
    <name type="common">Anthracnose fungus</name>
    <name type="synonym">Glomerella cingulata</name>
    <dbReference type="NCBI Taxonomy" id="1237896"/>
    <lineage>
        <taxon>Eukaryota</taxon>
        <taxon>Fungi</taxon>
        <taxon>Dikarya</taxon>
        <taxon>Ascomycota</taxon>
        <taxon>Pezizomycotina</taxon>
        <taxon>Sordariomycetes</taxon>
        <taxon>Hypocreomycetidae</taxon>
        <taxon>Glomerellales</taxon>
        <taxon>Glomerellaceae</taxon>
        <taxon>Colletotrichum</taxon>
        <taxon>Colletotrichum gloeosporioides species complex</taxon>
    </lineage>
</organism>
<dbReference type="Proteomes" id="UP000015530">
    <property type="component" value="Unassembled WGS sequence"/>
</dbReference>